<dbReference type="OrthoDB" id="8704783at2"/>
<dbReference type="EMBL" id="BAZW01000023">
    <property type="protein sequence ID" value="GAO30459.1"/>
    <property type="molecule type" value="Genomic_DNA"/>
</dbReference>
<protein>
    <submittedName>
        <fullName evidence="1">Uncharacterized protein</fullName>
    </submittedName>
</protein>
<dbReference type="RefSeq" id="WP_062125475.1">
    <property type="nucleotide sequence ID" value="NZ_BAZW01000023.1"/>
</dbReference>
<proteinExistence type="predicted"/>
<name>A0A0E9LYZ8_9BACT</name>
<dbReference type="AlphaFoldDB" id="A0A0E9LYZ8"/>
<dbReference type="STRING" id="1236989.JCM15548_12729"/>
<comment type="caution">
    <text evidence="1">The sequence shown here is derived from an EMBL/GenBank/DDBJ whole genome shotgun (WGS) entry which is preliminary data.</text>
</comment>
<reference evidence="1 2" key="1">
    <citation type="journal article" date="2015" name="Microbes Environ.">
        <title>Distribution and evolution of nitrogen fixation genes in the phylum bacteroidetes.</title>
        <authorList>
            <person name="Inoue J."/>
            <person name="Oshima K."/>
            <person name="Suda W."/>
            <person name="Sakamoto M."/>
            <person name="Iino T."/>
            <person name="Noda S."/>
            <person name="Hongoh Y."/>
            <person name="Hattori M."/>
            <person name="Ohkuma M."/>
        </authorList>
    </citation>
    <scope>NUCLEOTIDE SEQUENCE [LARGE SCALE GENOMIC DNA]</scope>
    <source>
        <strain evidence="1">JCM 15548</strain>
    </source>
</reference>
<accession>A0A0E9LYZ8</accession>
<dbReference type="InterPro" id="IPR043148">
    <property type="entry name" value="TagF_C"/>
</dbReference>
<dbReference type="SUPFAM" id="SSF53756">
    <property type="entry name" value="UDP-Glycosyltransferase/glycogen phosphorylase"/>
    <property type="match status" value="1"/>
</dbReference>
<gene>
    <name evidence="1" type="ORF">JCM15548_12729</name>
</gene>
<keyword evidence="2" id="KW-1185">Reference proteome</keyword>
<dbReference type="Proteomes" id="UP000032900">
    <property type="component" value="Unassembled WGS sequence"/>
</dbReference>
<organism evidence="1 2">
    <name type="scientific">Geofilum rubicundum JCM 15548</name>
    <dbReference type="NCBI Taxonomy" id="1236989"/>
    <lineage>
        <taxon>Bacteria</taxon>
        <taxon>Pseudomonadati</taxon>
        <taxon>Bacteroidota</taxon>
        <taxon>Bacteroidia</taxon>
        <taxon>Marinilabiliales</taxon>
        <taxon>Marinilabiliaceae</taxon>
        <taxon>Geofilum</taxon>
    </lineage>
</organism>
<sequence>MTNQTKEHTIKRKKIASYKDVIDLLNFIESEAPVNKWRLRTHHIWPMVKIQISFALLADLRNTPPLKQEKTSFIPSNQPKRTFFSFLSNNAKDILSIVKLFFKTRGYSYVFAGALSHRENVQGVHFNKFYHSIIEDLEVVNQRALQIEYSPKESYNNTHLPNRKDVIFIDDYFRAFNKIHLFYYKNWLIKDSDFPGQEYLADNLRGNYELPSSVYNILGKSAVGFSDNSYFPIYLFFNFIAKTVKPQIGFGLCYYDINMLAMFEAFNQNKVKTIEIQHGPQSPFHPAYAKQINAPSAGYKMQPGLFWVWDNNSALDLSKGICSKAKEQILQFGNPWHQYWIRNEINHNGDYQFSDNIVLVCLSPFQSYLEDFVIEAIKQTHQKYNWWIRIHPRQKEIKDEILDFFNQNGILNLINHKDATEYPLPLILSHSRLHITKVSGTTIEAAAFNVPTILTHELGKEYYQEQIMQKKAIYIEHQDTKVLVNEIENHINSQSPNKVSQIIDYSKILNSFISN</sequence>
<evidence type="ECO:0000313" key="2">
    <source>
        <dbReference type="Proteomes" id="UP000032900"/>
    </source>
</evidence>
<dbReference type="Gene3D" id="3.40.50.12580">
    <property type="match status" value="1"/>
</dbReference>
<evidence type="ECO:0000313" key="1">
    <source>
        <dbReference type="EMBL" id="GAO30459.1"/>
    </source>
</evidence>